<dbReference type="RefSeq" id="WP_344780396.1">
    <property type="nucleotide sequence ID" value="NZ_BAABAF010000001.1"/>
</dbReference>
<dbReference type="Proteomes" id="UP001500540">
    <property type="component" value="Unassembled WGS sequence"/>
</dbReference>
<name>A0ABP7GAT4_9MICO</name>
<organism evidence="1 2">
    <name type="scientific">Microbacterium kribbense</name>
    <dbReference type="NCBI Taxonomy" id="433645"/>
    <lineage>
        <taxon>Bacteria</taxon>
        <taxon>Bacillati</taxon>
        <taxon>Actinomycetota</taxon>
        <taxon>Actinomycetes</taxon>
        <taxon>Micrococcales</taxon>
        <taxon>Microbacteriaceae</taxon>
        <taxon>Microbacterium</taxon>
    </lineage>
</organism>
<keyword evidence="2" id="KW-1185">Reference proteome</keyword>
<dbReference type="EMBL" id="BAABAF010000001">
    <property type="protein sequence ID" value="GAA3756160.1"/>
    <property type="molecule type" value="Genomic_DNA"/>
</dbReference>
<protein>
    <submittedName>
        <fullName evidence="1">Uncharacterized protein</fullName>
    </submittedName>
</protein>
<sequence length="153" mass="17114">MDIAAFVIAVVAAAAAVALAFYAWGANTRADRANRMTAEALDLQKRIDARAAEFSDVRWEGSHHLENQDGWVFTLRHRGLTSAANVTLVVDTEPRSQIFELGTIEADEDRDVVTGPYRELKVREYGTKVPWRVFWTSPLGTASKQVVDGQRFY</sequence>
<proteinExistence type="predicted"/>
<reference evidence="2" key="1">
    <citation type="journal article" date="2019" name="Int. J. Syst. Evol. Microbiol.">
        <title>The Global Catalogue of Microorganisms (GCM) 10K type strain sequencing project: providing services to taxonomists for standard genome sequencing and annotation.</title>
        <authorList>
            <consortium name="The Broad Institute Genomics Platform"/>
            <consortium name="The Broad Institute Genome Sequencing Center for Infectious Disease"/>
            <person name="Wu L."/>
            <person name="Ma J."/>
        </authorList>
    </citation>
    <scope>NUCLEOTIDE SEQUENCE [LARGE SCALE GENOMIC DNA]</scope>
    <source>
        <strain evidence="2">JCM 16950</strain>
    </source>
</reference>
<gene>
    <name evidence="1" type="ORF">GCM10022240_06290</name>
</gene>
<accession>A0ABP7GAT4</accession>
<comment type="caution">
    <text evidence="1">The sequence shown here is derived from an EMBL/GenBank/DDBJ whole genome shotgun (WGS) entry which is preliminary data.</text>
</comment>
<evidence type="ECO:0000313" key="1">
    <source>
        <dbReference type="EMBL" id="GAA3756160.1"/>
    </source>
</evidence>
<evidence type="ECO:0000313" key="2">
    <source>
        <dbReference type="Proteomes" id="UP001500540"/>
    </source>
</evidence>